<dbReference type="PANTHER" id="PTHR32322">
    <property type="entry name" value="INNER MEMBRANE TRANSPORTER"/>
    <property type="match status" value="1"/>
</dbReference>
<accession>A0A5N5UHD4</accession>
<dbReference type="AlphaFoldDB" id="A0A5N5U849"/>
<feature type="transmembrane region" description="Helical" evidence="5">
    <location>
        <begin position="248"/>
        <end position="265"/>
    </location>
</feature>
<dbReference type="Pfam" id="PF00892">
    <property type="entry name" value="EamA"/>
    <property type="match status" value="2"/>
</dbReference>
<dbReference type="Proteomes" id="UP000326207">
    <property type="component" value="Unassembled WGS sequence"/>
</dbReference>
<feature type="transmembrane region" description="Helical" evidence="5">
    <location>
        <begin position="154"/>
        <end position="172"/>
    </location>
</feature>
<feature type="transmembrane region" description="Helical" evidence="5">
    <location>
        <begin position="35"/>
        <end position="55"/>
    </location>
</feature>
<protein>
    <submittedName>
        <fullName evidence="7">EamA family transporter</fullName>
    </submittedName>
</protein>
<dbReference type="EMBL" id="QJOW01000001">
    <property type="protein sequence ID" value="KAB7518105.1"/>
    <property type="molecule type" value="Genomic_DNA"/>
</dbReference>
<dbReference type="InterPro" id="IPR037185">
    <property type="entry name" value="EmrE-like"/>
</dbReference>
<keyword evidence="3 5" id="KW-1133">Transmembrane helix</keyword>
<reference evidence="10 11" key="1">
    <citation type="submission" date="2019-10" db="EMBL/GenBank/DDBJ databases">
        <title>Unraveling microbial dark matter from salterns through culturing: the case of the genus Halosegnis.</title>
        <authorList>
            <person name="Duran-Viseras A."/>
            <person name="Andrei A.-S."/>
            <person name="Vera-Gargallo B."/>
            <person name="Ghai R."/>
            <person name="Sanchez-Porro C."/>
            <person name="Ventosa A."/>
        </authorList>
    </citation>
    <scope>NUCLEOTIDE SEQUENCE [LARGE SCALE GENOMIC DNA]</scope>
    <source>
        <strain evidence="8 11">F17-44</strain>
        <strain evidence="7 12">F18-79</strain>
        <strain evidence="9 10">F19-13</strain>
    </source>
</reference>
<dbReference type="Proteomes" id="UP000326302">
    <property type="component" value="Unassembled WGS sequence"/>
</dbReference>
<dbReference type="OrthoDB" id="17861at2157"/>
<keyword evidence="2 5" id="KW-0812">Transmembrane</keyword>
<feature type="transmembrane region" description="Helical" evidence="5">
    <location>
        <begin position="67"/>
        <end position="88"/>
    </location>
</feature>
<proteinExistence type="predicted"/>
<comment type="caution">
    <text evidence="7">The sequence shown here is derived from an EMBL/GenBank/DDBJ whole genome shotgun (WGS) entry which is preliminary data.</text>
</comment>
<dbReference type="PANTHER" id="PTHR32322:SF2">
    <property type="entry name" value="EAMA DOMAIN-CONTAINING PROTEIN"/>
    <property type="match status" value="1"/>
</dbReference>
<dbReference type="GO" id="GO:0016020">
    <property type="term" value="C:membrane"/>
    <property type="evidence" value="ECO:0007669"/>
    <property type="project" value="UniProtKB-SubCell"/>
</dbReference>
<feature type="domain" description="EamA" evidence="6">
    <location>
        <begin position="10"/>
        <end position="140"/>
    </location>
</feature>
<evidence type="ECO:0000256" key="2">
    <source>
        <dbReference type="ARBA" id="ARBA00022692"/>
    </source>
</evidence>
<comment type="subcellular location">
    <subcellularLocation>
        <location evidence="1">Membrane</location>
        <topology evidence="1">Multi-pass membrane protein</topology>
    </subcellularLocation>
</comment>
<accession>A0A5N5U849</accession>
<feature type="domain" description="EamA" evidence="6">
    <location>
        <begin position="156"/>
        <end position="287"/>
    </location>
</feature>
<dbReference type="EMBL" id="QKKZ01000002">
    <property type="protein sequence ID" value="KAB7514793.1"/>
    <property type="molecule type" value="Genomic_DNA"/>
</dbReference>
<evidence type="ECO:0000259" key="6">
    <source>
        <dbReference type="Pfam" id="PF00892"/>
    </source>
</evidence>
<feature type="transmembrane region" description="Helical" evidence="5">
    <location>
        <begin position="100"/>
        <end position="118"/>
    </location>
</feature>
<sequence length="300" mass="31063">MTGRYRNAGLFLTLAVLFGLSFIGIKTGLDALPPLFFAGLRFDIAAPLLLVFAALRYDAWYPTDPRDFLAVGVAGVALIAANNGLLFLGQQSITPATASVMYALNPILAPVFAISILGERLDARDAAGVLIGLAGVVVIVQPTPETLTAGSTVAKLYVLGAAAGIAVGSVLLRRIEPPLPSLPMAAWSMALGAVILHASSLAVGEVVVTGGSRGVAFAVLLVAIPSTAFAYPIYYHLLGAIGPVRTNLVGYVVPIVAALVGLVVLQQPINLATVVGFFVVLAGVCLLERQIVADELARLR</sequence>
<dbReference type="EMBL" id="QMDY01000002">
    <property type="protein sequence ID" value="KAB7519321.1"/>
    <property type="molecule type" value="Genomic_DNA"/>
</dbReference>
<dbReference type="Proteomes" id="UP000326865">
    <property type="component" value="Unassembled WGS sequence"/>
</dbReference>
<feature type="transmembrane region" description="Helical" evidence="5">
    <location>
        <begin position="7"/>
        <end position="29"/>
    </location>
</feature>
<evidence type="ECO:0000313" key="7">
    <source>
        <dbReference type="EMBL" id="KAB7514793.1"/>
    </source>
</evidence>
<dbReference type="SUPFAM" id="SSF103481">
    <property type="entry name" value="Multidrug resistance efflux transporter EmrE"/>
    <property type="match status" value="2"/>
</dbReference>
<feature type="transmembrane region" description="Helical" evidence="5">
    <location>
        <begin position="215"/>
        <end position="236"/>
    </location>
</feature>
<dbReference type="Gene3D" id="1.10.3730.20">
    <property type="match status" value="1"/>
</dbReference>
<gene>
    <name evidence="7" type="ORF">DM867_06685</name>
    <name evidence="8" type="ORF">DMP03_01705</name>
    <name evidence="9" type="ORF">DP108_04230</name>
</gene>
<evidence type="ECO:0000313" key="10">
    <source>
        <dbReference type="Proteomes" id="UP000326207"/>
    </source>
</evidence>
<feature type="transmembrane region" description="Helical" evidence="5">
    <location>
        <begin position="184"/>
        <end position="203"/>
    </location>
</feature>
<dbReference type="InterPro" id="IPR050638">
    <property type="entry name" value="AA-Vitamin_Transporters"/>
</dbReference>
<dbReference type="RefSeq" id="WP_152119005.1">
    <property type="nucleotide sequence ID" value="NZ_QJOW01000001.1"/>
</dbReference>
<evidence type="ECO:0000256" key="1">
    <source>
        <dbReference type="ARBA" id="ARBA00004141"/>
    </source>
</evidence>
<feature type="transmembrane region" description="Helical" evidence="5">
    <location>
        <begin position="125"/>
        <end position="142"/>
    </location>
</feature>
<evidence type="ECO:0000256" key="5">
    <source>
        <dbReference type="SAM" id="Phobius"/>
    </source>
</evidence>
<evidence type="ECO:0000313" key="11">
    <source>
        <dbReference type="Proteomes" id="UP000326302"/>
    </source>
</evidence>
<accession>A0A5N5UKH4</accession>
<organism evidence="7 12">
    <name type="scientific">Halosegnis rubeus</name>
    <dbReference type="NCBI Taxonomy" id="2212850"/>
    <lineage>
        <taxon>Archaea</taxon>
        <taxon>Methanobacteriati</taxon>
        <taxon>Methanobacteriota</taxon>
        <taxon>Stenosarchaea group</taxon>
        <taxon>Halobacteria</taxon>
        <taxon>Halobacteriales</taxon>
        <taxon>Natronomonadaceae</taxon>
        <taxon>Halosegnis</taxon>
    </lineage>
</organism>
<evidence type="ECO:0000313" key="12">
    <source>
        <dbReference type="Proteomes" id="UP000326865"/>
    </source>
</evidence>
<evidence type="ECO:0000313" key="9">
    <source>
        <dbReference type="EMBL" id="KAB7519321.1"/>
    </source>
</evidence>
<evidence type="ECO:0000256" key="4">
    <source>
        <dbReference type="ARBA" id="ARBA00023136"/>
    </source>
</evidence>
<keyword evidence="4 5" id="KW-0472">Membrane</keyword>
<name>A0A5N5U849_9EURY</name>
<evidence type="ECO:0000256" key="3">
    <source>
        <dbReference type="ARBA" id="ARBA00022989"/>
    </source>
</evidence>
<dbReference type="InterPro" id="IPR000620">
    <property type="entry name" value="EamA_dom"/>
</dbReference>
<feature type="transmembrane region" description="Helical" evidence="5">
    <location>
        <begin position="271"/>
        <end position="292"/>
    </location>
</feature>
<keyword evidence="12" id="KW-1185">Reference proteome</keyword>
<evidence type="ECO:0000313" key="8">
    <source>
        <dbReference type="EMBL" id="KAB7518105.1"/>
    </source>
</evidence>